<comment type="caution">
    <text evidence="3">The sequence shown here is derived from an EMBL/GenBank/DDBJ whole genome shotgun (WGS) entry which is preliminary data.</text>
</comment>
<protein>
    <submittedName>
        <fullName evidence="3">Uncharacterized protein</fullName>
    </submittedName>
</protein>
<dbReference type="EMBL" id="AUPL01001922">
    <property type="protein sequence ID" value="ESL10348.1"/>
    <property type="molecule type" value="Genomic_DNA"/>
</dbReference>
<feature type="coiled-coil region" evidence="1">
    <location>
        <begin position="1068"/>
        <end position="1155"/>
    </location>
</feature>
<organism evidence="3 4">
    <name type="scientific">Trypanosoma rangeli SC58</name>
    <dbReference type="NCBI Taxonomy" id="429131"/>
    <lineage>
        <taxon>Eukaryota</taxon>
        <taxon>Discoba</taxon>
        <taxon>Euglenozoa</taxon>
        <taxon>Kinetoplastea</taxon>
        <taxon>Metakinetoplastina</taxon>
        <taxon>Trypanosomatida</taxon>
        <taxon>Trypanosomatidae</taxon>
        <taxon>Trypanosoma</taxon>
        <taxon>Herpetosoma</taxon>
    </lineage>
</organism>
<evidence type="ECO:0000313" key="4">
    <source>
        <dbReference type="Proteomes" id="UP000031737"/>
    </source>
</evidence>
<accession>A0A061J4I3</accession>
<feature type="compositionally biased region" description="Basic and acidic residues" evidence="2">
    <location>
        <begin position="1197"/>
        <end position="1215"/>
    </location>
</feature>
<feature type="region of interest" description="Disordered" evidence="2">
    <location>
        <begin position="1195"/>
        <end position="1215"/>
    </location>
</feature>
<dbReference type="OrthoDB" id="252473at2759"/>
<keyword evidence="1" id="KW-0175">Coiled coil</keyword>
<sequence length="1646" mass="179845">MTSPFFIFQNGDLCLEASVDAAHGGLPSLIFLESLLSSVVRVSSRACRAKAKEQALVYCLAPWNEGEKLRSLAALRPWIEGVSSSNLGAATTFYHPSATTAAGGCEDACGFPDRWSREEPFSLDDAVVETVVRGSFWKACSSNGGRDTNQLGRVAEESTLDTQRLHSRVHGLRRLLQQRREERTSTPKMTVAKLTGLREIQNRRNATEEGERLDTRRMFDVMTGSAEGRSVQNFGHGGTEPFLVGLVCRELSGGSTRRAVSVRPFATTGLTALFGEVGDGLMKGDVGTEERTEEPDESSFSVMFIEVEMDWLDSEELQVSAMWQTLLSVVDFVYAAASLSTIARVASSINGVYSATVAAPGFRHVGVGCGARPAVPPSFFYSLVEGEAPAVSMNQCPGKVHCVSDIHAVLAQLMLTQELQAVTCCRDPLQWPMLLTHTWLLTKGAQGVAAAFPLQKRMDDAIAAAVDMFVATAEGVLLAMYAMEPLPPLSLRGDAIGTVTVFPRDLALEDVLHTAHQVALLAFDTDVVPWVFDGQLTPRHAALQDVYCGCRYHIARDALNRACQLASESLKERLCAFASHAATQALRQLFAGMVSMLGSAGSEDGPGALSLVDVIAEATQWIHHFLTTPLISHYGVQDDADTNHAAVAAATGGGCGHRHSLPCRMVESPIIAAAAPNAKVVVLLEYLEQTLLPALLGAARERESVVHAQERCASEMREALLIAEDNYMQLQQRWEQAKAQLEHQRGVLQEAKRHSSVLRTQLYACCKCLQKLVQTCVGYEEMHGRFTHQLRFQQKHGVVMSDAAPVSDFPPEGPHQRETMMDMDALVTTPPKDAASVNAAVKLRELTMSLGAGDDGVNNDASAEAVAAAAPPSTSSPSSACEEVELLKRLLRDAHQQLRASHNVLLCLYKETHETLHQMSADGGGVSLDDSRQLLLSASLQTTRITTPVRGVGRSVSDAVSEAVSAETFERTPRRFAAGMPETLQQELYQGESSQLAVMSTSAKSSPSPGLSGICCVPPNTDVAPTHQMSLLQQPQQDGGEERAWHHHTPASRWSTAVSLLPTPDRGVTSAVEAIADLQRQRQEAAEALARLERQYGAVKRQLEERDAALMEAQSKHEAEEERWGVEREALLSRLRAAAEETHMAEKACKAYQQEAQHWAHSWAEMMDVAEAEANNALFANAGVHTLAVLDDAGADDSDKTGEDGKHASGERDTTPIRVTTSEEALACGKRRLRSLMARVESTARERASNVAERHTAVLRRELERAREQAHKVYLQKHADTTATLRAAEEATRLREAVAAAAEREGLLRRDRDELAVQKEDVWRRLHRMEEAYVALLNMLEEAVGPRCAVLLWQWGAMVTAFCEKDDAVSEQLRQSKAEAQYLEEVLRGQAGTAQQRVEEVAQVTKQLDGHRIAQSTAETRVAQLLRRLDQLAMAYVVSCNTWEQAMAQRCEFLLETWEYGLRFSAPRPRCEWTSGEAPWPQEAEPHDPCGLLHELQQKRRRIAELEEALRQNKVRCETLEEAVAQLNALLTAQRELGMAPPPSPPLVSHEFGVLPAASTGNTNAAPLVNAFYALPNRPNDTGGGDMHPLWGVAARSPSSAKKPSVVSLEDLPQLSSAGHVADATEPRPLNWYLQSLSAIESTLLR</sequence>
<feature type="coiled-coil region" evidence="1">
    <location>
        <begin position="713"/>
        <end position="740"/>
    </location>
</feature>
<evidence type="ECO:0000256" key="1">
    <source>
        <dbReference type="SAM" id="Coils"/>
    </source>
</evidence>
<gene>
    <name evidence="3" type="ORF">TRSC58_01922</name>
</gene>
<reference evidence="3 4" key="1">
    <citation type="submission" date="2013-07" db="EMBL/GenBank/DDBJ databases">
        <authorList>
            <person name="Stoco P.H."/>
            <person name="Wagner G."/>
            <person name="Gerber A."/>
            <person name="Zaha A."/>
            <person name="Thompson C."/>
            <person name="Bartholomeu D.C."/>
            <person name="Luckemeyer D.D."/>
            <person name="Bahia D."/>
            <person name="Loreto E."/>
            <person name="Prestes E.B."/>
            <person name="Lima F.M."/>
            <person name="Rodrigues-Luiz G."/>
            <person name="Vallejo G.A."/>
            <person name="Filho J.F."/>
            <person name="Monteiro K.M."/>
            <person name="Tyler K.M."/>
            <person name="de Almeida L.G."/>
            <person name="Ortiz M.F."/>
            <person name="Siervo M.A."/>
            <person name="de Moraes M.H."/>
            <person name="Cunha O.L."/>
            <person name="Mendonca-Neto R."/>
            <person name="Silva R."/>
            <person name="Teixeira S.M."/>
            <person name="Murta S.M."/>
            <person name="Sincero T.C."/>
            <person name="Mendes T.A."/>
            <person name="Urmenyi T.P."/>
            <person name="Silva V.G."/>
            <person name="da Rocha W.D."/>
            <person name="Andersson B."/>
            <person name="Romanha A.J."/>
            <person name="Steindel M."/>
            <person name="de Vasconcelos A.T."/>
            <person name="Grisard E.C."/>
        </authorList>
    </citation>
    <scope>NUCLEOTIDE SEQUENCE [LARGE SCALE GENOMIC DNA]</scope>
    <source>
        <strain evidence="3 4">SC58</strain>
    </source>
</reference>
<keyword evidence="4" id="KW-1185">Reference proteome</keyword>
<name>A0A061J4I3_TRYRA</name>
<feature type="coiled-coil region" evidence="1">
    <location>
        <begin position="1493"/>
        <end position="1537"/>
    </location>
</feature>
<evidence type="ECO:0000256" key="2">
    <source>
        <dbReference type="SAM" id="MobiDB-lite"/>
    </source>
</evidence>
<evidence type="ECO:0000313" key="3">
    <source>
        <dbReference type="EMBL" id="ESL10348.1"/>
    </source>
</evidence>
<dbReference type="Proteomes" id="UP000031737">
    <property type="component" value="Unassembled WGS sequence"/>
</dbReference>
<proteinExistence type="predicted"/>
<dbReference type="VEuPathDB" id="TriTrypDB:TRSC58_01922"/>